<dbReference type="InterPro" id="IPR039001">
    <property type="entry name" value="Pal"/>
</dbReference>
<evidence type="ECO:0000256" key="1">
    <source>
        <dbReference type="ARBA" id="ARBA00004442"/>
    </source>
</evidence>
<dbReference type="InterPro" id="IPR014169">
    <property type="entry name" value="Pal_lipo_C"/>
</dbReference>
<dbReference type="InterPro" id="IPR006664">
    <property type="entry name" value="OMP_bac"/>
</dbReference>
<name>A0ABV7IYJ6_9SPHN</name>
<keyword evidence="5" id="KW-0564">Palmitate</keyword>
<comment type="function">
    <text evidence="9">Part of the Tol-Pal system, which plays a role in outer membrane invagination during cell division and is important for maintaining outer membrane integrity.</text>
</comment>
<dbReference type="Proteomes" id="UP001595604">
    <property type="component" value="Unassembled WGS sequence"/>
</dbReference>
<protein>
    <recommendedName>
        <fullName evidence="9">Peptidoglycan-associated protein</fullName>
    </recommendedName>
</protein>
<evidence type="ECO:0000256" key="5">
    <source>
        <dbReference type="ARBA" id="ARBA00023139"/>
    </source>
</evidence>
<dbReference type="PANTHER" id="PTHR30329">
    <property type="entry name" value="STATOR ELEMENT OF FLAGELLAR MOTOR COMPLEX"/>
    <property type="match status" value="1"/>
</dbReference>
<feature type="signal peptide" evidence="12">
    <location>
        <begin position="1"/>
        <end position="29"/>
    </location>
</feature>
<evidence type="ECO:0000256" key="12">
    <source>
        <dbReference type="SAM" id="SignalP"/>
    </source>
</evidence>
<dbReference type="Pfam" id="PF00691">
    <property type="entry name" value="OmpA"/>
    <property type="match status" value="1"/>
</dbReference>
<evidence type="ECO:0000256" key="2">
    <source>
        <dbReference type="ARBA" id="ARBA00022618"/>
    </source>
</evidence>
<evidence type="ECO:0000256" key="6">
    <source>
        <dbReference type="ARBA" id="ARBA00023237"/>
    </source>
</evidence>
<feature type="region of interest" description="Disordered" evidence="11">
    <location>
        <begin position="37"/>
        <end position="62"/>
    </location>
</feature>
<dbReference type="InterPro" id="IPR050330">
    <property type="entry name" value="Bact_OuterMem_StrucFunc"/>
</dbReference>
<evidence type="ECO:0000256" key="4">
    <source>
        <dbReference type="ARBA" id="ARBA00023136"/>
    </source>
</evidence>
<evidence type="ECO:0000259" key="13">
    <source>
        <dbReference type="PROSITE" id="PS51123"/>
    </source>
</evidence>
<dbReference type="SUPFAM" id="SSF103088">
    <property type="entry name" value="OmpA-like"/>
    <property type="match status" value="1"/>
</dbReference>
<organism evidence="14 15">
    <name type="scientific">Novosphingobium bradum</name>
    <dbReference type="NCBI Taxonomy" id="1737444"/>
    <lineage>
        <taxon>Bacteria</taxon>
        <taxon>Pseudomonadati</taxon>
        <taxon>Pseudomonadota</taxon>
        <taxon>Alphaproteobacteria</taxon>
        <taxon>Sphingomonadales</taxon>
        <taxon>Sphingomonadaceae</taxon>
        <taxon>Novosphingobium</taxon>
    </lineage>
</organism>
<feature type="chain" id="PRO_5047538773" description="Peptidoglycan-associated protein" evidence="12">
    <location>
        <begin position="30"/>
        <end position="182"/>
    </location>
</feature>
<evidence type="ECO:0000256" key="10">
    <source>
        <dbReference type="PROSITE-ProRule" id="PRU00473"/>
    </source>
</evidence>
<accession>A0ABV7IYJ6</accession>
<evidence type="ECO:0000256" key="9">
    <source>
        <dbReference type="HAMAP-Rule" id="MF_02204"/>
    </source>
</evidence>
<evidence type="ECO:0000256" key="11">
    <source>
        <dbReference type="SAM" id="MobiDB-lite"/>
    </source>
</evidence>
<evidence type="ECO:0000256" key="3">
    <source>
        <dbReference type="ARBA" id="ARBA00022729"/>
    </source>
</evidence>
<dbReference type="EMBL" id="JBHRTQ010000011">
    <property type="protein sequence ID" value="MFC3175287.1"/>
    <property type="molecule type" value="Genomic_DNA"/>
</dbReference>
<evidence type="ECO:0000313" key="15">
    <source>
        <dbReference type="Proteomes" id="UP001595604"/>
    </source>
</evidence>
<proteinExistence type="inferred from homology"/>
<sequence length="182" mass="19055">MPQVTEFKAGLKAGTLVLAASLAGSLALAGCTQKAPPALPPAPQPTTVSEAPAASTVSTPAPGSQADFAAQLMGQDTILFDTDKFDIDQADAAALRAQAQWLARYPGKRATIEGHCDERGTREYNLALGERRANAAKNYLASLGVDASRLTTISYGKERPVALGSDEASWARNRRAVTVTVD</sequence>
<dbReference type="PROSITE" id="PS51123">
    <property type="entry name" value="OMPA_2"/>
    <property type="match status" value="1"/>
</dbReference>
<dbReference type="NCBIfam" id="TIGR02802">
    <property type="entry name" value="Pal_lipo"/>
    <property type="match status" value="1"/>
</dbReference>
<feature type="domain" description="OmpA-like" evidence="13">
    <location>
        <begin position="67"/>
        <end position="182"/>
    </location>
</feature>
<dbReference type="Gene3D" id="3.30.1330.60">
    <property type="entry name" value="OmpA-like domain"/>
    <property type="match status" value="1"/>
</dbReference>
<dbReference type="InterPro" id="IPR036737">
    <property type="entry name" value="OmpA-like_sf"/>
</dbReference>
<comment type="caution">
    <text evidence="14">The sequence shown here is derived from an EMBL/GenBank/DDBJ whole genome shotgun (WGS) entry which is preliminary data.</text>
</comment>
<keyword evidence="7 14" id="KW-0449">Lipoprotein</keyword>
<comment type="subunit">
    <text evidence="9">The Tol-Pal system is composed of five core proteins: the inner membrane proteins TolA, TolQ and TolR, the periplasmic protein TolB and the outer membrane protein Pal. They form a network linking the inner and outer membranes and the peptidoglycan layer.</text>
</comment>
<keyword evidence="8 9" id="KW-0131">Cell cycle</keyword>
<comment type="similarity">
    <text evidence="9">Belongs to the Pal lipoprotein family.</text>
</comment>
<dbReference type="RefSeq" id="WP_379510661.1">
    <property type="nucleotide sequence ID" value="NZ_JBHRTQ010000011.1"/>
</dbReference>
<evidence type="ECO:0000256" key="8">
    <source>
        <dbReference type="ARBA" id="ARBA00023306"/>
    </source>
</evidence>
<dbReference type="PRINTS" id="PR01021">
    <property type="entry name" value="OMPADOMAIN"/>
</dbReference>
<keyword evidence="3 12" id="KW-0732">Signal</keyword>
<keyword evidence="15" id="KW-1185">Reference proteome</keyword>
<keyword evidence="4 10" id="KW-0472">Membrane</keyword>
<dbReference type="InterPro" id="IPR006665">
    <property type="entry name" value="OmpA-like"/>
</dbReference>
<evidence type="ECO:0000256" key="7">
    <source>
        <dbReference type="ARBA" id="ARBA00023288"/>
    </source>
</evidence>
<reference evidence="15" key="1">
    <citation type="journal article" date="2019" name="Int. J. Syst. Evol. Microbiol.">
        <title>The Global Catalogue of Microorganisms (GCM) 10K type strain sequencing project: providing services to taxonomists for standard genome sequencing and annotation.</title>
        <authorList>
            <consortium name="The Broad Institute Genomics Platform"/>
            <consortium name="The Broad Institute Genome Sequencing Center for Infectious Disease"/>
            <person name="Wu L."/>
            <person name="Ma J."/>
        </authorList>
    </citation>
    <scope>NUCLEOTIDE SEQUENCE [LARGE SCALE GENOMIC DNA]</scope>
    <source>
        <strain evidence="15">KCTC 42984</strain>
    </source>
</reference>
<dbReference type="CDD" id="cd07185">
    <property type="entry name" value="OmpA_C-like"/>
    <property type="match status" value="1"/>
</dbReference>
<dbReference type="HAMAP" id="MF_02204">
    <property type="entry name" value="Pal"/>
    <property type="match status" value="1"/>
</dbReference>
<comment type="subcellular location">
    <subcellularLocation>
        <location evidence="1">Cell outer membrane</location>
    </subcellularLocation>
</comment>
<keyword evidence="6" id="KW-0998">Cell outer membrane</keyword>
<keyword evidence="2 9" id="KW-0132">Cell division</keyword>
<dbReference type="PANTHER" id="PTHR30329:SF21">
    <property type="entry name" value="LIPOPROTEIN YIAD-RELATED"/>
    <property type="match status" value="1"/>
</dbReference>
<evidence type="ECO:0000313" key="14">
    <source>
        <dbReference type="EMBL" id="MFC3175287.1"/>
    </source>
</evidence>
<gene>
    <name evidence="9 14" type="primary">pal</name>
    <name evidence="14" type="ORF">ACFOD9_13580</name>
</gene>
<feature type="compositionally biased region" description="Low complexity" evidence="11">
    <location>
        <begin position="45"/>
        <end position="62"/>
    </location>
</feature>